<protein>
    <submittedName>
        <fullName evidence="2">Uncharacterized protein</fullName>
    </submittedName>
</protein>
<gene>
    <name evidence="1" type="ORF">TAV2_LOCUS23327</name>
    <name evidence="2" type="ORF">TAV2_LOCUS23333</name>
</gene>
<proteinExistence type="predicted"/>
<keyword evidence="3" id="KW-1185">Reference proteome</keyword>
<sequence>ETRLESAKQFDRMNKPVSPKCPFCPRDFFEMHKDRYLYLPSPNEFTFASVSSHVENAMRLSS</sequence>
<evidence type="ECO:0000313" key="2">
    <source>
        <dbReference type="EMBL" id="CAH2078982.1"/>
    </source>
</evidence>
<dbReference type="Proteomes" id="UP000836841">
    <property type="component" value="Chromosome 7"/>
</dbReference>
<dbReference type="EMBL" id="OU466863">
    <property type="protein sequence ID" value="CAH2078978.1"/>
    <property type="molecule type" value="Genomic_DNA"/>
</dbReference>
<evidence type="ECO:0000313" key="3">
    <source>
        <dbReference type="Proteomes" id="UP000836841"/>
    </source>
</evidence>
<reference evidence="2 3" key="1">
    <citation type="submission" date="2022-03" db="EMBL/GenBank/DDBJ databases">
        <authorList>
            <person name="Nunn A."/>
            <person name="Chopra R."/>
            <person name="Nunn A."/>
            <person name="Contreras Garrido A."/>
        </authorList>
    </citation>
    <scope>NUCLEOTIDE SEQUENCE [LARGE SCALE GENOMIC DNA]</scope>
</reference>
<accession>A0AAU9T7Y8</accession>
<organism evidence="2 3">
    <name type="scientific">Thlaspi arvense</name>
    <name type="common">Field penny-cress</name>
    <dbReference type="NCBI Taxonomy" id="13288"/>
    <lineage>
        <taxon>Eukaryota</taxon>
        <taxon>Viridiplantae</taxon>
        <taxon>Streptophyta</taxon>
        <taxon>Embryophyta</taxon>
        <taxon>Tracheophyta</taxon>
        <taxon>Spermatophyta</taxon>
        <taxon>Magnoliopsida</taxon>
        <taxon>eudicotyledons</taxon>
        <taxon>Gunneridae</taxon>
        <taxon>Pentapetalae</taxon>
        <taxon>rosids</taxon>
        <taxon>malvids</taxon>
        <taxon>Brassicales</taxon>
        <taxon>Brassicaceae</taxon>
        <taxon>Thlaspideae</taxon>
        <taxon>Thlaspi</taxon>
    </lineage>
</organism>
<name>A0AAU9T7Y8_THLAR</name>
<dbReference type="EMBL" id="OU466863">
    <property type="protein sequence ID" value="CAH2078982.1"/>
    <property type="molecule type" value="Genomic_DNA"/>
</dbReference>
<dbReference type="AlphaFoldDB" id="A0AAU9T7Y8"/>
<evidence type="ECO:0000313" key="1">
    <source>
        <dbReference type="EMBL" id="CAH2078978.1"/>
    </source>
</evidence>
<feature type="non-terminal residue" evidence="2">
    <location>
        <position position="62"/>
    </location>
</feature>